<organism evidence="4 5">
    <name type="scientific">Toxostoma redivivum</name>
    <name type="common">California thrasher</name>
    <dbReference type="NCBI Taxonomy" id="99882"/>
    <lineage>
        <taxon>Eukaryota</taxon>
        <taxon>Metazoa</taxon>
        <taxon>Chordata</taxon>
        <taxon>Craniata</taxon>
        <taxon>Vertebrata</taxon>
        <taxon>Euteleostomi</taxon>
        <taxon>Archelosauria</taxon>
        <taxon>Archosauria</taxon>
        <taxon>Dinosauria</taxon>
        <taxon>Saurischia</taxon>
        <taxon>Theropoda</taxon>
        <taxon>Coelurosauria</taxon>
        <taxon>Aves</taxon>
        <taxon>Neognathae</taxon>
        <taxon>Neoaves</taxon>
        <taxon>Telluraves</taxon>
        <taxon>Australaves</taxon>
        <taxon>Passeriformes</taxon>
        <taxon>Mimidae</taxon>
        <taxon>Toxostoma</taxon>
    </lineage>
</organism>
<dbReference type="EMBL" id="VXBI01010778">
    <property type="protein sequence ID" value="NWS89542.1"/>
    <property type="molecule type" value="Genomic_DNA"/>
</dbReference>
<feature type="domain" description="Protein kinase" evidence="3">
    <location>
        <begin position="1"/>
        <end position="154"/>
    </location>
</feature>
<comment type="caution">
    <text evidence="4">The sequence shown here is derived from an EMBL/GenBank/DDBJ whole genome shotgun (WGS) entry which is preliminary data.</text>
</comment>
<protein>
    <submittedName>
        <fullName evidence="4">KCC4 kinase</fullName>
    </submittedName>
</protein>
<evidence type="ECO:0000259" key="3">
    <source>
        <dbReference type="PROSITE" id="PS50011"/>
    </source>
</evidence>
<dbReference type="Pfam" id="PF00069">
    <property type="entry name" value="Pkinase"/>
    <property type="match status" value="1"/>
</dbReference>
<dbReference type="InterPro" id="IPR008271">
    <property type="entry name" value="Ser/Thr_kinase_AS"/>
</dbReference>
<dbReference type="Proteomes" id="UP000523146">
    <property type="component" value="Unassembled WGS sequence"/>
</dbReference>
<dbReference type="Gene3D" id="3.30.200.20">
    <property type="entry name" value="Phosphorylase Kinase, domain 1"/>
    <property type="match status" value="1"/>
</dbReference>
<evidence type="ECO:0000313" key="4">
    <source>
        <dbReference type="EMBL" id="NWS89542.1"/>
    </source>
</evidence>
<evidence type="ECO:0000256" key="1">
    <source>
        <dbReference type="ARBA" id="ARBA00022741"/>
    </source>
</evidence>
<name>A0A7K5J8M5_TOXRE</name>
<dbReference type="InterPro" id="IPR000719">
    <property type="entry name" value="Prot_kinase_dom"/>
</dbReference>
<keyword evidence="4" id="KW-0808">Transferase</keyword>
<keyword evidence="5" id="KW-1185">Reference proteome</keyword>
<dbReference type="GO" id="GO:0004672">
    <property type="term" value="F:protein kinase activity"/>
    <property type="evidence" value="ECO:0007669"/>
    <property type="project" value="InterPro"/>
</dbReference>
<keyword evidence="2" id="KW-0067">ATP-binding</keyword>
<dbReference type="GO" id="GO:0005524">
    <property type="term" value="F:ATP binding"/>
    <property type="evidence" value="ECO:0007669"/>
    <property type="project" value="UniProtKB-KW"/>
</dbReference>
<evidence type="ECO:0000313" key="5">
    <source>
        <dbReference type="Proteomes" id="UP000523146"/>
    </source>
</evidence>
<dbReference type="InterPro" id="IPR011009">
    <property type="entry name" value="Kinase-like_dom_sf"/>
</dbReference>
<evidence type="ECO:0000256" key="2">
    <source>
        <dbReference type="ARBA" id="ARBA00022840"/>
    </source>
</evidence>
<sequence length="154" mass="17159">IDKKIVRTEIGVLLRLSHPNIIKLKEIFETPSEIALVLELVTGGELFDRIVERGFYSERDAAHVVKQILEAVSYLHENGVVHRDLKPENLLYADLSPDAPLKIGDFGLSKIVDEQDTMKTVCGTPGYCAPEILHGCPYGPEVDMWSVGVITYIL</sequence>
<keyword evidence="4" id="KW-0418">Kinase</keyword>
<gene>
    <name evidence="4" type="primary">Camk4_1</name>
    <name evidence="4" type="ORF">TOXRED_R13235</name>
</gene>
<reference evidence="4 5" key="1">
    <citation type="submission" date="2019-09" db="EMBL/GenBank/DDBJ databases">
        <title>Bird 10,000 Genomes (B10K) Project - Family phase.</title>
        <authorList>
            <person name="Zhang G."/>
        </authorList>
    </citation>
    <scope>NUCLEOTIDE SEQUENCE [LARGE SCALE GENOMIC DNA]</scope>
    <source>
        <strain evidence="4">B10K-DU-002-15</strain>
        <tissue evidence="4">Muscle</tissue>
    </source>
</reference>
<dbReference type="PANTHER" id="PTHR24347">
    <property type="entry name" value="SERINE/THREONINE-PROTEIN KINASE"/>
    <property type="match status" value="1"/>
</dbReference>
<dbReference type="SMART" id="SM00220">
    <property type="entry name" value="S_TKc"/>
    <property type="match status" value="1"/>
</dbReference>
<dbReference type="PROSITE" id="PS00108">
    <property type="entry name" value="PROTEIN_KINASE_ST"/>
    <property type="match status" value="1"/>
</dbReference>
<dbReference type="Gene3D" id="1.10.510.10">
    <property type="entry name" value="Transferase(Phosphotransferase) domain 1"/>
    <property type="match status" value="1"/>
</dbReference>
<proteinExistence type="predicted"/>
<dbReference type="AlphaFoldDB" id="A0A7K5J8M5"/>
<dbReference type="FunFam" id="1.10.510.10:FF:000571">
    <property type="entry name" value="Maternal embryonic leucine zipper kinase"/>
    <property type="match status" value="1"/>
</dbReference>
<keyword evidence="1" id="KW-0547">Nucleotide-binding</keyword>
<dbReference type="SUPFAM" id="SSF56112">
    <property type="entry name" value="Protein kinase-like (PK-like)"/>
    <property type="match status" value="1"/>
</dbReference>
<feature type="non-terminal residue" evidence="4">
    <location>
        <position position="154"/>
    </location>
</feature>
<accession>A0A7K5J8M5</accession>
<dbReference type="PROSITE" id="PS50011">
    <property type="entry name" value="PROTEIN_KINASE_DOM"/>
    <property type="match status" value="1"/>
</dbReference>
<feature type="non-terminal residue" evidence="4">
    <location>
        <position position="1"/>
    </location>
</feature>